<keyword evidence="2" id="KW-0732">Signal</keyword>
<feature type="region of interest" description="Disordered" evidence="1">
    <location>
        <begin position="22"/>
        <end position="42"/>
    </location>
</feature>
<gene>
    <name evidence="3" type="ORF">D9613_004090</name>
</gene>
<feature type="compositionally biased region" description="Low complexity" evidence="1">
    <location>
        <begin position="170"/>
        <end position="225"/>
    </location>
</feature>
<dbReference type="EMBL" id="JAACJL010000057">
    <property type="protein sequence ID" value="KAF4612210.1"/>
    <property type="molecule type" value="Genomic_DNA"/>
</dbReference>
<keyword evidence="4" id="KW-1185">Reference proteome</keyword>
<evidence type="ECO:0000256" key="2">
    <source>
        <dbReference type="SAM" id="SignalP"/>
    </source>
</evidence>
<organism evidence="3 4">
    <name type="scientific">Agrocybe pediades</name>
    <dbReference type="NCBI Taxonomy" id="84607"/>
    <lineage>
        <taxon>Eukaryota</taxon>
        <taxon>Fungi</taxon>
        <taxon>Dikarya</taxon>
        <taxon>Basidiomycota</taxon>
        <taxon>Agaricomycotina</taxon>
        <taxon>Agaricomycetes</taxon>
        <taxon>Agaricomycetidae</taxon>
        <taxon>Agaricales</taxon>
        <taxon>Agaricineae</taxon>
        <taxon>Strophariaceae</taxon>
        <taxon>Agrocybe</taxon>
    </lineage>
</organism>
<protein>
    <submittedName>
        <fullName evidence="3">Uncharacterized protein</fullName>
    </submittedName>
</protein>
<evidence type="ECO:0000313" key="4">
    <source>
        <dbReference type="Proteomes" id="UP000521872"/>
    </source>
</evidence>
<evidence type="ECO:0000256" key="1">
    <source>
        <dbReference type="SAM" id="MobiDB-lite"/>
    </source>
</evidence>
<comment type="caution">
    <text evidence="3">The sequence shown here is derived from an EMBL/GenBank/DDBJ whole genome shotgun (WGS) entry which is preliminary data.</text>
</comment>
<proteinExistence type="predicted"/>
<sequence length="243" mass="23789">MRIPTSSSILFASLAISSSSTCLAAPTGDPPQDSISTSGTSHISSINNNAVPRAFPEGIPHYERDASNTQYLHSRDVSALVGLIGSIPVVGNALANAIRGLIPGSGSAGAQSLDAQTIDQQTLDAIQSGIAELTHAINGTIAGTPVSSVGGAAAPIVSNISGVLSNSDTSDASGSNNPSGSASMSVPPSSSTPYPSAAAAAADDGSATSSSASYSSSAATPSASPQMPGNPPNTPTQALPVNF</sequence>
<evidence type="ECO:0000313" key="3">
    <source>
        <dbReference type="EMBL" id="KAF4612210.1"/>
    </source>
</evidence>
<reference evidence="3 4" key="1">
    <citation type="submission" date="2019-12" db="EMBL/GenBank/DDBJ databases">
        <authorList>
            <person name="Floudas D."/>
            <person name="Bentzer J."/>
            <person name="Ahren D."/>
            <person name="Johansson T."/>
            <person name="Persson P."/>
            <person name="Tunlid A."/>
        </authorList>
    </citation>
    <scope>NUCLEOTIDE SEQUENCE [LARGE SCALE GENOMIC DNA]</scope>
    <source>
        <strain evidence="3 4">CBS 102.39</strain>
    </source>
</reference>
<dbReference type="Proteomes" id="UP000521872">
    <property type="component" value="Unassembled WGS sequence"/>
</dbReference>
<feature type="chain" id="PRO_5034082148" evidence="2">
    <location>
        <begin position="25"/>
        <end position="243"/>
    </location>
</feature>
<feature type="signal peptide" evidence="2">
    <location>
        <begin position="1"/>
        <end position="24"/>
    </location>
</feature>
<accession>A0A8H4VLB0</accession>
<dbReference type="AlphaFoldDB" id="A0A8H4VLB0"/>
<name>A0A8H4VLB0_9AGAR</name>
<feature type="region of interest" description="Disordered" evidence="1">
    <location>
        <begin position="166"/>
        <end position="243"/>
    </location>
</feature>